<dbReference type="InterPro" id="IPR044130">
    <property type="entry name" value="CuRO_2_Fet3-like"/>
</dbReference>
<reference evidence="10" key="1">
    <citation type="journal article" date="2021" name="Nat. Commun.">
        <title>Genetic determinants of endophytism in the Arabidopsis root mycobiome.</title>
        <authorList>
            <person name="Mesny F."/>
            <person name="Miyauchi S."/>
            <person name="Thiergart T."/>
            <person name="Pickel B."/>
            <person name="Atanasova L."/>
            <person name="Karlsson M."/>
            <person name="Huettel B."/>
            <person name="Barry K.W."/>
            <person name="Haridas S."/>
            <person name="Chen C."/>
            <person name="Bauer D."/>
            <person name="Andreopoulos W."/>
            <person name="Pangilinan J."/>
            <person name="LaButti K."/>
            <person name="Riley R."/>
            <person name="Lipzen A."/>
            <person name="Clum A."/>
            <person name="Drula E."/>
            <person name="Henrissat B."/>
            <person name="Kohler A."/>
            <person name="Grigoriev I.V."/>
            <person name="Martin F.M."/>
            <person name="Hacquard S."/>
        </authorList>
    </citation>
    <scope>NUCLEOTIDE SEQUENCE</scope>
    <source>
        <strain evidence="10">MPI-CAGE-CH-0230</strain>
    </source>
</reference>
<dbReference type="Pfam" id="PF07731">
    <property type="entry name" value="Cu-oxidase_2"/>
    <property type="match status" value="1"/>
</dbReference>
<dbReference type="InterPro" id="IPR011707">
    <property type="entry name" value="Cu-oxidase-like_N"/>
</dbReference>
<dbReference type="AlphaFoldDB" id="A0A9P9BL62"/>
<keyword evidence="4" id="KW-0560">Oxidoreductase</keyword>
<name>A0A9P9BL62_9PEZI</name>
<dbReference type="InterPro" id="IPR011706">
    <property type="entry name" value="Cu-oxidase_C"/>
</dbReference>
<evidence type="ECO:0000256" key="6">
    <source>
        <dbReference type="SAM" id="SignalP"/>
    </source>
</evidence>
<evidence type="ECO:0000256" key="4">
    <source>
        <dbReference type="ARBA" id="ARBA00023002"/>
    </source>
</evidence>
<evidence type="ECO:0000259" key="9">
    <source>
        <dbReference type="Pfam" id="PF07732"/>
    </source>
</evidence>
<dbReference type="GO" id="GO:0010106">
    <property type="term" value="P:cellular response to iron ion starvation"/>
    <property type="evidence" value="ECO:0007669"/>
    <property type="project" value="TreeGrafter"/>
</dbReference>
<keyword evidence="11" id="KW-1185">Reference proteome</keyword>
<dbReference type="Proteomes" id="UP000756346">
    <property type="component" value="Unassembled WGS sequence"/>
</dbReference>
<protein>
    <submittedName>
        <fullName evidence="10">Cupredoxin</fullName>
    </submittedName>
</protein>
<evidence type="ECO:0000256" key="2">
    <source>
        <dbReference type="ARBA" id="ARBA00022723"/>
    </source>
</evidence>
<dbReference type="CDD" id="cd13877">
    <property type="entry name" value="CuRO_2_Fet3p_like"/>
    <property type="match status" value="1"/>
</dbReference>
<dbReference type="PROSITE" id="PS00079">
    <property type="entry name" value="MULTICOPPER_OXIDASE1"/>
    <property type="match status" value="1"/>
</dbReference>
<dbReference type="GO" id="GO:0033215">
    <property type="term" value="P:reductive iron assimilation"/>
    <property type="evidence" value="ECO:0007669"/>
    <property type="project" value="TreeGrafter"/>
</dbReference>
<comment type="similarity">
    <text evidence="1">Belongs to the multicopper oxidase family.</text>
</comment>
<dbReference type="Gene3D" id="2.60.40.420">
    <property type="entry name" value="Cupredoxins - blue copper proteins"/>
    <property type="match status" value="3"/>
</dbReference>
<dbReference type="Pfam" id="PF00394">
    <property type="entry name" value="Cu-oxidase"/>
    <property type="match status" value="1"/>
</dbReference>
<gene>
    <name evidence="10" type="ORF">B0I36DRAFT_163086</name>
</gene>
<accession>A0A9P9BL62</accession>
<feature type="domain" description="Plastocyanin-like" evidence="9">
    <location>
        <begin position="39"/>
        <end position="154"/>
    </location>
</feature>
<comment type="caution">
    <text evidence="10">The sequence shown here is derived from an EMBL/GenBank/DDBJ whole genome shotgun (WGS) entry which is preliminary data.</text>
</comment>
<dbReference type="SUPFAM" id="SSF49503">
    <property type="entry name" value="Cupredoxins"/>
    <property type="match status" value="3"/>
</dbReference>
<evidence type="ECO:0000259" key="8">
    <source>
        <dbReference type="Pfam" id="PF07731"/>
    </source>
</evidence>
<feature type="domain" description="Plastocyanin-like" evidence="8">
    <location>
        <begin position="368"/>
        <end position="499"/>
    </location>
</feature>
<dbReference type="Pfam" id="PF07732">
    <property type="entry name" value="Cu-oxidase_3"/>
    <property type="match status" value="1"/>
</dbReference>
<proteinExistence type="inferred from homology"/>
<feature type="chain" id="PRO_5040491064" evidence="6">
    <location>
        <begin position="31"/>
        <end position="549"/>
    </location>
</feature>
<evidence type="ECO:0000313" key="11">
    <source>
        <dbReference type="Proteomes" id="UP000756346"/>
    </source>
</evidence>
<feature type="domain" description="Plastocyanin-like" evidence="7">
    <location>
        <begin position="165"/>
        <end position="303"/>
    </location>
</feature>
<keyword evidence="5" id="KW-0186">Copper</keyword>
<dbReference type="GO" id="GO:0033573">
    <property type="term" value="C:high-affinity iron permease complex"/>
    <property type="evidence" value="ECO:0007669"/>
    <property type="project" value="TreeGrafter"/>
</dbReference>
<dbReference type="RefSeq" id="XP_046008145.1">
    <property type="nucleotide sequence ID" value="XM_046148686.1"/>
</dbReference>
<dbReference type="InterPro" id="IPR033138">
    <property type="entry name" value="Cu_oxidase_CS"/>
</dbReference>
<feature type="signal peptide" evidence="6">
    <location>
        <begin position="1"/>
        <end position="30"/>
    </location>
</feature>
<evidence type="ECO:0000313" key="10">
    <source>
        <dbReference type="EMBL" id="KAH7024597.1"/>
    </source>
</evidence>
<evidence type="ECO:0000259" key="7">
    <source>
        <dbReference type="Pfam" id="PF00394"/>
    </source>
</evidence>
<dbReference type="GeneID" id="70178232"/>
<evidence type="ECO:0000256" key="5">
    <source>
        <dbReference type="ARBA" id="ARBA00023008"/>
    </source>
</evidence>
<evidence type="ECO:0000256" key="3">
    <source>
        <dbReference type="ARBA" id="ARBA00022729"/>
    </source>
</evidence>
<sequence>MARRQPRRQWPSPVLLLAAVLAVFARTAAAAVIEHNFNITWVWADPDGQRARPVIGVNGVFPPPALAATVGDTVVINTWNSLGNQSTSLHFHGIYMNTTSHMDGTAGVSQCSIRPGESFTYRFRVDQPGTYWYHSHTTSQYPDGLRGMLVIADTDSPYVGQYSDEIVLSLSDWYHDQMVTLLDDYDTNGGDPEPDSIMINDTTNVTVAVKPGTTYLVRVANIAAYVGIYFWIEGHVMRIVEADGVWTQPAEATLIYLAAGQRHSFLLTTRPDAQANFAMVARMDPELQYLDESERAVGWLTYDDQKPFPDAKVVEDFSGAFDDMALVPYDQQPVLGPEVGQSITLAIGMGMAMDGGHHWRFNSSTYQTPSLPTLFSALDEAANVTDPDLYGKNSQPIVLAHNQVTELVIINKHPMDHPVHLHGHSFQILQRTAASSRQDVWAVVDPNATPVRRDTVLVRSGGAARIRFVSDNPGVWLLHCHMEWHSHSGLVATIIEAPEEIQRQGLIKALPVGTDSKRVCEMQDVRPAMEWHEIVELGSGVKIRFTRKQ</sequence>
<organism evidence="10 11">
    <name type="scientific">Microdochium trichocladiopsis</name>
    <dbReference type="NCBI Taxonomy" id="1682393"/>
    <lineage>
        <taxon>Eukaryota</taxon>
        <taxon>Fungi</taxon>
        <taxon>Dikarya</taxon>
        <taxon>Ascomycota</taxon>
        <taxon>Pezizomycotina</taxon>
        <taxon>Sordariomycetes</taxon>
        <taxon>Xylariomycetidae</taxon>
        <taxon>Xylariales</taxon>
        <taxon>Microdochiaceae</taxon>
        <taxon>Microdochium</taxon>
    </lineage>
</organism>
<evidence type="ECO:0000256" key="1">
    <source>
        <dbReference type="ARBA" id="ARBA00010609"/>
    </source>
</evidence>
<dbReference type="EMBL" id="JAGTJQ010000009">
    <property type="protein sequence ID" value="KAH7024597.1"/>
    <property type="molecule type" value="Genomic_DNA"/>
</dbReference>
<dbReference type="GO" id="GO:0004322">
    <property type="term" value="F:ferroxidase activity"/>
    <property type="evidence" value="ECO:0007669"/>
    <property type="project" value="TreeGrafter"/>
</dbReference>
<dbReference type="InterPro" id="IPR008972">
    <property type="entry name" value="Cupredoxin"/>
</dbReference>
<dbReference type="InterPro" id="IPR045087">
    <property type="entry name" value="Cu-oxidase_fam"/>
</dbReference>
<dbReference type="PROSITE" id="PS00080">
    <property type="entry name" value="MULTICOPPER_OXIDASE2"/>
    <property type="match status" value="1"/>
</dbReference>
<dbReference type="OrthoDB" id="2121828at2759"/>
<keyword evidence="3 6" id="KW-0732">Signal</keyword>
<dbReference type="InterPro" id="IPR002355">
    <property type="entry name" value="Cu_oxidase_Cu_BS"/>
</dbReference>
<dbReference type="InterPro" id="IPR001117">
    <property type="entry name" value="Cu-oxidase_2nd"/>
</dbReference>
<dbReference type="PANTHER" id="PTHR11709:SF361">
    <property type="entry name" value="IRON TRANSPORT MULTICOPPER OXIDASE FET3"/>
    <property type="match status" value="1"/>
</dbReference>
<dbReference type="PANTHER" id="PTHR11709">
    <property type="entry name" value="MULTI-COPPER OXIDASE"/>
    <property type="match status" value="1"/>
</dbReference>
<dbReference type="GO" id="GO:0005507">
    <property type="term" value="F:copper ion binding"/>
    <property type="evidence" value="ECO:0007669"/>
    <property type="project" value="InterPro"/>
</dbReference>
<keyword evidence="2" id="KW-0479">Metal-binding</keyword>